<reference evidence="3 4" key="1">
    <citation type="submission" date="2019-11" db="EMBL/GenBank/DDBJ databases">
        <title>Type strains purchased from KCTC, JCM and DSMZ.</title>
        <authorList>
            <person name="Lu H."/>
        </authorList>
    </citation>
    <scope>NUCLEOTIDE SEQUENCE [LARGE SCALE GENOMIC DNA]</scope>
    <source>
        <strain evidence="3 4">KCTC 42409</strain>
    </source>
</reference>
<organism evidence="3 4">
    <name type="scientific">Pseudoduganella ginsengisoli</name>
    <dbReference type="NCBI Taxonomy" id="1462440"/>
    <lineage>
        <taxon>Bacteria</taxon>
        <taxon>Pseudomonadati</taxon>
        <taxon>Pseudomonadota</taxon>
        <taxon>Betaproteobacteria</taxon>
        <taxon>Burkholderiales</taxon>
        <taxon>Oxalobacteraceae</taxon>
        <taxon>Telluria group</taxon>
        <taxon>Pseudoduganella</taxon>
    </lineage>
</organism>
<evidence type="ECO:0000256" key="1">
    <source>
        <dbReference type="SAM" id="Phobius"/>
    </source>
</evidence>
<evidence type="ECO:0000259" key="2">
    <source>
        <dbReference type="Pfam" id="PF13386"/>
    </source>
</evidence>
<name>A0A6L6Q0C7_9BURK</name>
<keyword evidence="1" id="KW-0812">Transmembrane</keyword>
<proteinExistence type="predicted"/>
<dbReference type="AlphaFoldDB" id="A0A6L6Q0C7"/>
<keyword evidence="1" id="KW-1133">Transmembrane helix</keyword>
<keyword evidence="4" id="KW-1185">Reference proteome</keyword>
<feature type="transmembrane region" description="Helical" evidence="1">
    <location>
        <begin position="107"/>
        <end position="125"/>
    </location>
</feature>
<dbReference type="RefSeq" id="WP_155439339.1">
    <property type="nucleotide sequence ID" value="NZ_WNLA01000007.1"/>
</dbReference>
<feature type="transmembrane region" description="Helical" evidence="1">
    <location>
        <begin position="224"/>
        <end position="245"/>
    </location>
</feature>
<evidence type="ECO:0000313" key="4">
    <source>
        <dbReference type="Proteomes" id="UP000484015"/>
    </source>
</evidence>
<dbReference type="InterPro" id="IPR039447">
    <property type="entry name" value="UreH-like_TM_dom"/>
</dbReference>
<feature type="transmembrane region" description="Helical" evidence="1">
    <location>
        <begin position="191"/>
        <end position="212"/>
    </location>
</feature>
<feature type="transmembrane region" description="Helical" evidence="1">
    <location>
        <begin position="80"/>
        <end position="101"/>
    </location>
</feature>
<feature type="transmembrane region" description="Helical" evidence="1">
    <location>
        <begin position="160"/>
        <end position="179"/>
    </location>
</feature>
<comment type="caution">
    <text evidence="3">The sequence shown here is derived from an EMBL/GenBank/DDBJ whole genome shotgun (WGS) entry which is preliminary data.</text>
</comment>
<accession>A0A6L6Q0C7</accession>
<evidence type="ECO:0000313" key="3">
    <source>
        <dbReference type="EMBL" id="MTW02946.1"/>
    </source>
</evidence>
<feature type="transmembrane region" description="Helical" evidence="1">
    <location>
        <begin position="49"/>
        <end position="68"/>
    </location>
</feature>
<feature type="domain" description="Urease accessory protein UreH-like transmembrane" evidence="2">
    <location>
        <begin position="6"/>
        <end position="238"/>
    </location>
</feature>
<dbReference type="Pfam" id="PF13386">
    <property type="entry name" value="DsbD_2"/>
    <property type="match status" value="1"/>
</dbReference>
<dbReference type="EMBL" id="WNLA01000007">
    <property type="protein sequence ID" value="MTW02946.1"/>
    <property type="molecule type" value="Genomic_DNA"/>
</dbReference>
<dbReference type="Proteomes" id="UP000484015">
    <property type="component" value="Unassembled WGS sequence"/>
</dbReference>
<keyword evidence="1" id="KW-0472">Membrane</keyword>
<gene>
    <name evidence="3" type="ORF">GM668_12710</name>
</gene>
<dbReference type="OrthoDB" id="9798690at2"/>
<sequence>MNLLPFFAAGLAASVHCVGMCGGIAAMLGGAAAARPTANDGAAPVVFHARGAAAAAAVSPIVVLPRLLRIATFNAGRIASYVVAGAIAGGLSEGVLGLAAAAPLQKAALALANLMLLAAGLYLMNAWHGLAHAERAGQHVWRHVQPLLAPLLPMDTAAKALAAGALWGWLPCGLVYSMLVTAMLSGDGMNGARIMLAFGLGTAPLLFAAGMAGMALRRFLQQRAVRIACGVVVMAFGVLGLLRVAGLDIPGAPGLHGWADVLCIGGGR</sequence>
<dbReference type="PANTHER" id="PTHR42208:SF1">
    <property type="entry name" value="HEAVY METAL TRANSPORTER"/>
    <property type="match status" value="1"/>
</dbReference>
<dbReference type="PANTHER" id="PTHR42208">
    <property type="entry name" value="HEAVY METAL TRANSPORTER-RELATED"/>
    <property type="match status" value="1"/>
</dbReference>
<protein>
    <submittedName>
        <fullName evidence="3">Sulfite exporter TauE/SafE family protein</fullName>
    </submittedName>
</protein>